<gene>
    <name evidence="1" type="ORF">ABT39_MTgene2770</name>
</gene>
<accession>A0A101M290</accession>
<proteinExistence type="predicted"/>
<keyword evidence="1" id="KW-0496">Mitochondrion</keyword>
<sequence>MAGWSIRRGLFVAPFAPPILDGTAQKILSFPHPLCAVGQLSCCDGVGLSELPDGWILYSLDQIRLWSGGRHLTQQDFPIHPPSSITAL</sequence>
<reference evidence="1" key="1">
    <citation type="journal article" date="2015" name="Genome Biol. Evol.">
        <title>Organellar Genomes of White Spruce (Picea glauca): Assembly and Annotation.</title>
        <authorList>
            <person name="Jackman S.D."/>
            <person name="Warren R.L."/>
            <person name="Gibb E.A."/>
            <person name="Vandervalk B.P."/>
            <person name="Mohamadi H."/>
            <person name="Chu J."/>
            <person name="Raymond A."/>
            <person name="Pleasance S."/>
            <person name="Coope R."/>
            <person name="Wildung M.R."/>
            <person name="Ritland C.E."/>
            <person name="Bousquet J."/>
            <person name="Jones S.J."/>
            <person name="Bohlmann J."/>
            <person name="Birol I."/>
        </authorList>
    </citation>
    <scope>NUCLEOTIDE SEQUENCE [LARGE SCALE GENOMIC DNA]</scope>
    <source>
        <tissue evidence="1">Flushing bud</tissue>
    </source>
</reference>
<protein>
    <submittedName>
        <fullName evidence="1">Uncharacterized protein</fullName>
    </submittedName>
</protein>
<organism evidence="1">
    <name type="scientific">Picea glauca</name>
    <name type="common">White spruce</name>
    <name type="synonym">Pinus glauca</name>
    <dbReference type="NCBI Taxonomy" id="3330"/>
    <lineage>
        <taxon>Eukaryota</taxon>
        <taxon>Viridiplantae</taxon>
        <taxon>Streptophyta</taxon>
        <taxon>Embryophyta</taxon>
        <taxon>Tracheophyta</taxon>
        <taxon>Spermatophyta</taxon>
        <taxon>Pinopsida</taxon>
        <taxon>Pinidae</taxon>
        <taxon>Conifers I</taxon>
        <taxon>Pinales</taxon>
        <taxon>Pinaceae</taxon>
        <taxon>Picea</taxon>
    </lineage>
</organism>
<comment type="caution">
    <text evidence="1">The sequence shown here is derived from an EMBL/GenBank/DDBJ whole genome shotgun (WGS) entry which is preliminary data.</text>
</comment>
<dbReference type="EMBL" id="LKAM01000002">
    <property type="protein sequence ID" value="KUM49545.1"/>
    <property type="molecule type" value="Genomic_DNA"/>
</dbReference>
<dbReference type="AlphaFoldDB" id="A0A101M290"/>
<evidence type="ECO:0000313" key="1">
    <source>
        <dbReference type="EMBL" id="KUM49545.1"/>
    </source>
</evidence>
<name>A0A101M290_PICGL</name>
<geneLocation type="mitochondrion" evidence="1"/>